<dbReference type="SUPFAM" id="SSF48264">
    <property type="entry name" value="Cytochrome P450"/>
    <property type="match status" value="1"/>
</dbReference>
<evidence type="ECO:0000256" key="10">
    <source>
        <dbReference type="ARBA" id="ARBA00023004"/>
    </source>
</evidence>
<dbReference type="GO" id="GO:0020037">
    <property type="term" value="F:heme binding"/>
    <property type="evidence" value="ECO:0007669"/>
    <property type="project" value="InterPro"/>
</dbReference>
<reference evidence="15" key="1">
    <citation type="submission" date="2020-05" db="UniProtKB">
        <authorList>
            <consortium name="EnsemblMetazoa"/>
        </authorList>
    </citation>
    <scope>IDENTIFICATION</scope>
    <source>
        <strain evidence="15">USDA</strain>
    </source>
</reference>
<dbReference type="Proteomes" id="UP000095300">
    <property type="component" value="Unassembled WGS sequence"/>
</dbReference>
<evidence type="ECO:0000256" key="13">
    <source>
        <dbReference type="PIRSR" id="PIRSR602401-1"/>
    </source>
</evidence>
<keyword evidence="11 14" id="KW-0503">Monooxygenase</keyword>
<evidence type="ECO:0000256" key="2">
    <source>
        <dbReference type="ARBA" id="ARBA00004174"/>
    </source>
</evidence>
<comment type="similarity">
    <text evidence="4 14">Belongs to the cytochrome P450 family.</text>
</comment>
<keyword evidence="8" id="KW-0492">Microsome</keyword>
<keyword evidence="10 13" id="KW-0408">Iron</keyword>
<dbReference type="Pfam" id="PF00067">
    <property type="entry name" value="p450"/>
    <property type="match status" value="2"/>
</dbReference>
<dbReference type="PRINTS" id="PR00385">
    <property type="entry name" value="P450"/>
</dbReference>
<keyword evidence="12" id="KW-0472">Membrane</keyword>
<dbReference type="InterPro" id="IPR001128">
    <property type="entry name" value="Cyt_P450"/>
</dbReference>
<accession>A0A1I8Q2A8</accession>
<dbReference type="PROSITE" id="PS00086">
    <property type="entry name" value="CYTOCHROME_P450"/>
    <property type="match status" value="1"/>
</dbReference>
<dbReference type="EnsemblMetazoa" id="SCAU013206-RA">
    <property type="protein sequence ID" value="SCAU013206-PA"/>
    <property type="gene ID" value="SCAU013206"/>
</dbReference>
<evidence type="ECO:0000313" key="15">
    <source>
        <dbReference type="EnsemblMetazoa" id="SCAU013206-PA"/>
    </source>
</evidence>
<dbReference type="GO" id="GO:0004497">
    <property type="term" value="F:monooxygenase activity"/>
    <property type="evidence" value="ECO:0007669"/>
    <property type="project" value="UniProtKB-KW"/>
</dbReference>
<evidence type="ECO:0000256" key="3">
    <source>
        <dbReference type="ARBA" id="ARBA00004406"/>
    </source>
</evidence>
<evidence type="ECO:0000256" key="4">
    <source>
        <dbReference type="ARBA" id="ARBA00010617"/>
    </source>
</evidence>
<dbReference type="GO" id="GO:0005506">
    <property type="term" value="F:iron ion binding"/>
    <property type="evidence" value="ECO:0007669"/>
    <property type="project" value="InterPro"/>
</dbReference>
<evidence type="ECO:0000256" key="9">
    <source>
        <dbReference type="ARBA" id="ARBA00023002"/>
    </source>
</evidence>
<keyword evidence="9 14" id="KW-0560">Oxidoreductase</keyword>
<keyword evidence="6 13" id="KW-0479">Metal-binding</keyword>
<dbReference type="PANTHER" id="PTHR24292">
    <property type="entry name" value="CYTOCHROME P450"/>
    <property type="match status" value="1"/>
</dbReference>
<dbReference type="InterPro" id="IPR017972">
    <property type="entry name" value="Cyt_P450_CS"/>
</dbReference>
<evidence type="ECO:0000256" key="11">
    <source>
        <dbReference type="ARBA" id="ARBA00023033"/>
    </source>
</evidence>
<dbReference type="InterPro" id="IPR036396">
    <property type="entry name" value="Cyt_P450_sf"/>
</dbReference>
<organism evidence="15 16">
    <name type="scientific">Stomoxys calcitrans</name>
    <name type="common">Stable fly</name>
    <name type="synonym">Conops calcitrans</name>
    <dbReference type="NCBI Taxonomy" id="35570"/>
    <lineage>
        <taxon>Eukaryota</taxon>
        <taxon>Metazoa</taxon>
        <taxon>Ecdysozoa</taxon>
        <taxon>Arthropoda</taxon>
        <taxon>Hexapoda</taxon>
        <taxon>Insecta</taxon>
        <taxon>Pterygota</taxon>
        <taxon>Neoptera</taxon>
        <taxon>Endopterygota</taxon>
        <taxon>Diptera</taxon>
        <taxon>Brachycera</taxon>
        <taxon>Muscomorpha</taxon>
        <taxon>Muscoidea</taxon>
        <taxon>Muscidae</taxon>
        <taxon>Stomoxys</taxon>
    </lineage>
</organism>
<evidence type="ECO:0000256" key="8">
    <source>
        <dbReference type="ARBA" id="ARBA00022848"/>
    </source>
</evidence>
<dbReference type="AlphaFoldDB" id="A0A1I8Q2A8"/>
<dbReference type="PANTHER" id="PTHR24292:SF93">
    <property type="entry name" value="CYTOCHROME P450 310A1-RELATED"/>
    <property type="match status" value="1"/>
</dbReference>
<evidence type="ECO:0000313" key="16">
    <source>
        <dbReference type="Proteomes" id="UP000095300"/>
    </source>
</evidence>
<evidence type="ECO:0000256" key="6">
    <source>
        <dbReference type="ARBA" id="ARBA00022723"/>
    </source>
</evidence>
<keyword evidence="7" id="KW-0256">Endoplasmic reticulum</keyword>
<comment type="cofactor">
    <cofactor evidence="1 13">
        <name>heme</name>
        <dbReference type="ChEBI" id="CHEBI:30413"/>
    </cofactor>
</comment>
<proteinExistence type="inferred from homology"/>
<name>A0A1I8Q2A8_STOCA</name>
<dbReference type="VEuPathDB" id="VectorBase:SCAU013206"/>
<evidence type="ECO:0000256" key="1">
    <source>
        <dbReference type="ARBA" id="ARBA00001971"/>
    </source>
</evidence>
<dbReference type="GO" id="GO:0005789">
    <property type="term" value="C:endoplasmic reticulum membrane"/>
    <property type="evidence" value="ECO:0007669"/>
    <property type="project" value="UniProtKB-SubCell"/>
</dbReference>
<dbReference type="Gene3D" id="1.10.630.10">
    <property type="entry name" value="Cytochrome P450"/>
    <property type="match status" value="2"/>
</dbReference>
<dbReference type="CDD" id="cd11056">
    <property type="entry name" value="CYP6-like"/>
    <property type="match status" value="1"/>
</dbReference>
<keyword evidence="5 13" id="KW-0349">Heme</keyword>
<evidence type="ECO:0000256" key="7">
    <source>
        <dbReference type="ARBA" id="ARBA00022824"/>
    </source>
</evidence>
<evidence type="ECO:0000256" key="14">
    <source>
        <dbReference type="RuleBase" id="RU000461"/>
    </source>
</evidence>
<keyword evidence="16" id="KW-1185">Reference proteome</keyword>
<dbReference type="PRINTS" id="PR00463">
    <property type="entry name" value="EP450I"/>
</dbReference>
<gene>
    <name evidence="15" type="primary">106088856</name>
</gene>
<dbReference type="InterPro" id="IPR050476">
    <property type="entry name" value="Insect_CytP450_Detox"/>
</dbReference>
<protein>
    <recommendedName>
        <fullName evidence="17">Cytochrome P450</fullName>
    </recommendedName>
</protein>
<comment type="subcellular location">
    <subcellularLocation>
        <location evidence="3">Endoplasmic reticulum membrane</location>
        <topology evidence="3">Peripheral membrane protein</topology>
    </subcellularLocation>
    <subcellularLocation>
        <location evidence="2">Microsome membrane</location>
        <topology evidence="2">Peripheral membrane protein</topology>
    </subcellularLocation>
</comment>
<sequence length="468" mass="53530">MFIISIIIVLAASYVLIKRHYSKWKLLGIPSDEEPSIFFGSLDKVSRQELPLGLALAEIYQRFEHKLVGIFLLFKPTILVRDAELTRQIMTNAFESFHDRGIYVDEEYNPMSANLLSLKGQKWRALRAKLTPSFSSGKLKAMFETVDDVAQRLIDHMSRQLEEEQKEAQRNTLEIKSLLITVAFILGRLGVRDPVIYRLRDIVQQTIEHREKNGVMRKDLLQLLIQLRNTGEISEDNEQLWNVIKTSGESLKSISIDIIASNAFLFYMAGSETTAATTSYTIYELSMNPRVLQKAQEEVDKAMEKHGLGVNGRLTYEAIQDMAYLDLCVMETLRKYPAAPFLNRECTLDYQVPDTKFTIKKGTGIIVSVFGLHRDPEYFPKPMDYIPERFAKDSNDYNPMAYLPFGQGPRQCIAQRMGIVNVKTALAKILANFNIKTIPRKEVEFKFHTAPVLVPKDGLNVSFSKRKK</sequence>
<dbReference type="GO" id="GO:0016705">
    <property type="term" value="F:oxidoreductase activity, acting on paired donors, with incorporation or reduction of molecular oxygen"/>
    <property type="evidence" value="ECO:0007669"/>
    <property type="project" value="InterPro"/>
</dbReference>
<evidence type="ECO:0000256" key="5">
    <source>
        <dbReference type="ARBA" id="ARBA00022617"/>
    </source>
</evidence>
<evidence type="ECO:0000256" key="12">
    <source>
        <dbReference type="ARBA" id="ARBA00023136"/>
    </source>
</evidence>
<evidence type="ECO:0008006" key="17">
    <source>
        <dbReference type="Google" id="ProtNLM"/>
    </source>
</evidence>
<dbReference type="InterPro" id="IPR002401">
    <property type="entry name" value="Cyt_P450_E_grp-I"/>
</dbReference>
<feature type="binding site" description="axial binding residue" evidence="13">
    <location>
        <position position="412"/>
    </location>
    <ligand>
        <name>heme</name>
        <dbReference type="ChEBI" id="CHEBI:30413"/>
    </ligand>
    <ligandPart>
        <name>Fe</name>
        <dbReference type="ChEBI" id="CHEBI:18248"/>
    </ligandPart>
</feature>